<organism evidence="1 2">
    <name type="scientific">Legionella rubrilucens</name>
    <dbReference type="NCBI Taxonomy" id="458"/>
    <lineage>
        <taxon>Bacteria</taxon>
        <taxon>Pseudomonadati</taxon>
        <taxon>Pseudomonadota</taxon>
        <taxon>Gammaproteobacteria</taxon>
        <taxon>Legionellales</taxon>
        <taxon>Legionellaceae</taxon>
        <taxon>Legionella</taxon>
    </lineage>
</organism>
<evidence type="ECO:0000313" key="1">
    <source>
        <dbReference type="EMBL" id="KTD49372.1"/>
    </source>
</evidence>
<keyword evidence="2" id="KW-1185">Reference proteome</keyword>
<name>A0A0W0XXD8_9GAMM</name>
<proteinExistence type="predicted"/>
<dbReference type="AlphaFoldDB" id="A0A0W0XXD8"/>
<dbReference type="OrthoDB" id="9911596at2"/>
<dbReference type="Proteomes" id="UP000054608">
    <property type="component" value="Unassembled WGS sequence"/>
</dbReference>
<sequence>MRRVAVYGRDTDVKKLIVTELGSLKRYKLVESNSSIHSFLLFNDNCEPPAHTASLQILVLDLNKETTESIAALKKNHHPCDFKRPVLLVAYGDNKALIEQFGAYLNSNVTLHYIENLEKINSEAILSQLDTLGSQFYDSKSNPVLNT</sequence>
<accession>A0A0W0XXD8</accession>
<comment type="caution">
    <text evidence="1">The sequence shown here is derived from an EMBL/GenBank/DDBJ whole genome shotgun (WGS) entry which is preliminary data.</text>
</comment>
<gene>
    <name evidence="1" type="ORF">Lrub_0471</name>
</gene>
<dbReference type="RefSeq" id="WP_058530604.1">
    <property type="nucleotide sequence ID" value="NZ_CAAAIN010000003.1"/>
</dbReference>
<dbReference type="EMBL" id="LNYT01000006">
    <property type="protein sequence ID" value="KTD49372.1"/>
    <property type="molecule type" value="Genomic_DNA"/>
</dbReference>
<evidence type="ECO:0000313" key="2">
    <source>
        <dbReference type="Proteomes" id="UP000054608"/>
    </source>
</evidence>
<evidence type="ECO:0008006" key="3">
    <source>
        <dbReference type="Google" id="ProtNLM"/>
    </source>
</evidence>
<dbReference type="STRING" id="458.Lrub_0471"/>
<reference evidence="1 2" key="1">
    <citation type="submission" date="2015-11" db="EMBL/GenBank/DDBJ databases">
        <title>Genomic analysis of 38 Legionella species identifies large and diverse effector repertoires.</title>
        <authorList>
            <person name="Burstein D."/>
            <person name="Amaro F."/>
            <person name="Zusman T."/>
            <person name="Lifshitz Z."/>
            <person name="Cohen O."/>
            <person name="Gilbert J.A."/>
            <person name="Pupko T."/>
            <person name="Shuman H.A."/>
            <person name="Segal G."/>
        </authorList>
    </citation>
    <scope>NUCLEOTIDE SEQUENCE [LARGE SCALE GENOMIC DNA]</scope>
    <source>
        <strain evidence="1 2">WA-270A-C2</strain>
    </source>
</reference>
<dbReference type="PATRIC" id="fig|458.5.peg.488"/>
<protein>
    <recommendedName>
        <fullName evidence="3">Response regulatory domain-containing protein</fullName>
    </recommendedName>
</protein>